<name>A0A2N9XXH8_9NEIS</name>
<protein>
    <submittedName>
        <fullName evidence="1">Uncharacterized protein</fullName>
    </submittedName>
</protein>
<dbReference type="AlphaFoldDB" id="A0A2N9XXH8"/>
<evidence type="ECO:0000313" key="1">
    <source>
        <dbReference type="EMBL" id="PIT54690.1"/>
    </source>
</evidence>
<sequence length="99" mass="11733">MNDELKAFEQEIYKKIIAGKKLSKNELSAVICCFKVDEDVQTIVRINDKHYAIDWRRGLTENQDNSYGNQPYEVLKRTKTVTDWVPVSWEQNEDEDEDY</sequence>
<comment type="caution">
    <text evidence="1">The sequence shown here is derived from an EMBL/GenBank/DDBJ whole genome shotgun (WGS) entry which is preliminary data.</text>
</comment>
<dbReference type="EMBL" id="MEIS01000110">
    <property type="protein sequence ID" value="PIT54690.1"/>
    <property type="molecule type" value="Genomic_DNA"/>
</dbReference>
<dbReference type="RefSeq" id="WP_100137605.1">
    <property type="nucleotide sequence ID" value="NZ_MEIS01000110.1"/>
</dbReference>
<evidence type="ECO:0000313" key="2">
    <source>
        <dbReference type="Proteomes" id="UP000229434"/>
    </source>
</evidence>
<accession>A0A2N9XXH8</accession>
<reference evidence="1 2" key="1">
    <citation type="journal article" date="2017" name="MBio">
        <title>Type VI secretion-mediated competition in the bee gut microbiome.</title>
        <authorList>
            <person name="Steele M.I."/>
            <person name="Kwong W.K."/>
            <person name="Powell J.E."/>
            <person name="Whiteley M."/>
            <person name="Moran N.A."/>
        </authorList>
    </citation>
    <scope>NUCLEOTIDE SEQUENCE [LARGE SCALE GENOMIC DNA]</scope>
    <source>
        <strain evidence="1 2">Nev3CBA3</strain>
    </source>
</reference>
<gene>
    <name evidence="1" type="ORF">BHC49_07615</name>
</gene>
<dbReference type="Proteomes" id="UP000229434">
    <property type="component" value="Unassembled WGS sequence"/>
</dbReference>
<proteinExistence type="predicted"/>
<organism evidence="1 2">
    <name type="scientific">Snodgrassella alvi</name>
    <dbReference type="NCBI Taxonomy" id="1196083"/>
    <lineage>
        <taxon>Bacteria</taxon>
        <taxon>Pseudomonadati</taxon>
        <taxon>Pseudomonadota</taxon>
        <taxon>Betaproteobacteria</taxon>
        <taxon>Neisseriales</taxon>
        <taxon>Neisseriaceae</taxon>
        <taxon>Snodgrassella</taxon>
    </lineage>
</organism>